<evidence type="ECO:0000256" key="1">
    <source>
        <dbReference type="SAM" id="MobiDB-lite"/>
    </source>
</evidence>
<dbReference type="EMBL" id="JAJJMA010016381">
    <property type="protein sequence ID" value="MCL7022906.1"/>
    <property type="molecule type" value="Genomic_DNA"/>
</dbReference>
<dbReference type="Proteomes" id="UP001177140">
    <property type="component" value="Unassembled WGS sequence"/>
</dbReference>
<evidence type="ECO:0000313" key="2">
    <source>
        <dbReference type="EMBL" id="MCL7022906.1"/>
    </source>
</evidence>
<feature type="compositionally biased region" description="Low complexity" evidence="1">
    <location>
        <begin position="63"/>
        <end position="83"/>
    </location>
</feature>
<reference evidence="2" key="1">
    <citation type="submission" date="2022-03" db="EMBL/GenBank/DDBJ databases">
        <title>A functionally conserved STORR gene fusion in Papaver species that diverged 16.8 million years ago.</title>
        <authorList>
            <person name="Catania T."/>
        </authorList>
    </citation>
    <scope>NUCLEOTIDE SEQUENCE</scope>
    <source>
        <strain evidence="2">S-191538</strain>
    </source>
</reference>
<dbReference type="PANTHER" id="PTHR33181:SF4">
    <property type="entry name" value="OVULE PROTEIN"/>
    <property type="match status" value="1"/>
</dbReference>
<comment type="caution">
    <text evidence="2">The sequence shown here is derived from an EMBL/GenBank/DDBJ whole genome shotgun (WGS) entry which is preliminary data.</text>
</comment>
<keyword evidence="3" id="KW-1185">Reference proteome</keyword>
<evidence type="ECO:0000313" key="3">
    <source>
        <dbReference type="Proteomes" id="UP001177140"/>
    </source>
</evidence>
<organism evidence="2 3">
    <name type="scientific">Papaver nudicaule</name>
    <name type="common">Iceland poppy</name>
    <dbReference type="NCBI Taxonomy" id="74823"/>
    <lineage>
        <taxon>Eukaryota</taxon>
        <taxon>Viridiplantae</taxon>
        <taxon>Streptophyta</taxon>
        <taxon>Embryophyta</taxon>
        <taxon>Tracheophyta</taxon>
        <taxon>Spermatophyta</taxon>
        <taxon>Magnoliopsida</taxon>
        <taxon>Ranunculales</taxon>
        <taxon>Papaveraceae</taxon>
        <taxon>Papaveroideae</taxon>
        <taxon>Papaver</taxon>
    </lineage>
</organism>
<dbReference type="AlphaFoldDB" id="A0AA41RRD6"/>
<name>A0AA41RRD6_PAPNU</name>
<proteinExistence type="predicted"/>
<gene>
    <name evidence="2" type="ORF">MKW94_008660</name>
</gene>
<dbReference type="PANTHER" id="PTHR33181">
    <property type="entry name" value="OS01G0778500 PROTEIN"/>
    <property type="match status" value="1"/>
</dbReference>
<protein>
    <submittedName>
        <fullName evidence="2">Uncharacterized protein</fullName>
    </submittedName>
</protein>
<feature type="region of interest" description="Disordered" evidence="1">
    <location>
        <begin position="57"/>
        <end position="107"/>
    </location>
</feature>
<sequence>MKMEWWNKMMLPLRRVWFHISARLGIRKSGLLKLKHDVRTCEYEDVHVMWEMLKRSETETSKSLKSSSSTASISSTSSSSSSTPNRKRMSNSNGKTKQRKQKPLWKTFICASRGPQHLCGTF</sequence>
<accession>A0AA41RRD6</accession>